<dbReference type="OrthoDB" id="8563960at2"/>
<dbReference type="EMBL" id="SPVG01000170">
    <property type="protein sequence ID" value="TFW19287.1"/>
    <property type="molecule type" value="Genomic_DNA"/>
</dbReference>
<dbReference type="Proteomes" id="UP000297729">
    <property type="component" value="Unassembled WGS sequence"/>
</dbReference>
<name>A0A4Y9SB33_9BURK</name>
<reference evidence="1 2" key="1">
    <citation type="submission" date="2019-03" db="EMBL/GenBank/DDBJ databases">
        <title>Draft Genome Sequence of Duganella callidus sp. nov., a Novel Duganella Species Isolated from Cultivated Soil.</title>
        <authorList>
            <person name="Raths R."/>
            <person name="Peta V."/>
            <person name="Bucking H."/>
        </authorList>
    </citation>
    <scope>NUCLEOTIDE SEQUENCE [LARGE SCALE GENOMIC DNA]</scope>
    <source>
        <strain evidence="1 2">DN04</strain>
    </source>
</reference>
<dbReference type="InterPro" id="IPR027599">
    <property type="entry name" value="PqqD-rel_X"/>
</dbReference>
<dbReference type="NCBIfam" id="TIGR04353">
    <property type="entry name" value="PqqD_rel_X"/>
    <property type="match status" value="1"/>
</dbReference>
<evidence type="ECO:0000313" key="2">
    <source>
        <dbReference type="Proteomes" id="UP000297729"/>
    </source>
</evidence>
<keyword evidence="2" id="KW-1185">Reference proteome</keyword>
<dbReference type="AlphaFoldDB" id="A0A4Y9SB33"/>
<dbReference type="RefSeq" id="WP_135202656.1">
    <property type="nucleotide sequence ID" value="NZ_SPVG01000170.1"/>
</dbReference>
<accession>A0A4Y9SB33</accession>
<proteinExistence type="predicted"/>
<evidence type="ECO:0000313" key="1">
    <source>
        <dbReference type="EMBL" id="TFW19287.1"/>
    </source>
</evidence>
<comment type="caution">
    <text evidence="1">The sequence shown here is derived from an EMBL/GenBank/DDBJ whole genome shotgun (WGS) entry which is preliminary data.</text>
</comment>
<protein>
    <submittedName>
        <fullName evidence="1">HPr-rel-A system PqqD family peptide chaperone</fullName>
    </submittedName>
</protein>
<gene>
    <name evidence="1" type="ORF">E4L98_16555</name>
</gene>
<organism evidence="1 2">
    <name type="scientific">Duganella callida</name>
    <dbReference type="NCBI Taxonomy" id="2561932"/>
    <lineage>
        <taxon>Bacteria</taxon>
        <taxon>Pseudomonadati</taxon>
        <taxon>Pseudomonadota</taxon>
        <taxon>Betaproteobacteria</taxon>
        <taxon>Burkholderiales</taxon>
        <taxon>Oxalobacteraceae</taxon>
        <taxon>Telluria group</taxon>
        <taxon>Duganella</taxon>
    </lineage>
</organism>
<sequence>MNNSVWRLMPGQTLRHRGWDDEYVLYNALSGDTHLLNPAAMHLLLQLQRAPAAESALAAALSAAFDFDDGHEPAAETAALLLQLSKLALVEPC</sequence>